<accession>A0A3L7JY45</accession>
<dbReference type="Pfam" id="PF12793">
    <property type="entry name" value="SgrR_N"/>
    <property type="match status" value="1"/>
</dbReference>
<gene>
    <name evidence="4" type="ORF">D9X91_10465</name>
</gene>
<dbReference type="GO" id="GO:0003677">
    <property type="term" value="F:DNA binding"/>
    <property type="evidence" value="ECO:0007669"/>
    <property type="project" value="UniProtKB-KW"/>
</dbReference>
<evidence type="ECO:0000313" key="5">
    <source>
        <dbReference type="Proteomes" id="UP000276770"/>
    </source>
</evidence>
<sequence>MDRVKEDFLSLRKSYEHIPNGQTISVSMGELTRMFFCTPRNAKLLIAKMQANEWLTFVPGRGRGNFSQLTFSLDFNTAFLSEVKVLISEGKMENLSDLANTYDKTGVMKNAIVSLIQSHFGYHFEKKEDVQFECLRFPIFRSITTLDPAYAFFEFDSHIISQVFNTLVHFDAETNCFQPMLAHDWECTEDGLVWTFHIYKGIRFHDGRALTAQDIKHSFERLKSSPHRWLASSINEIEIITSTAVQFKMKTKNHLFLKYLSLPQMSILPYSDNESMSPLPIGTGPFRIAQFNKQKIYLEVNDHYFRPRPHFDRIEIIRLNQYWQPVDFQLEKIFFNHDEGIPYRNDHWEEMDLISEGCLVLTFNFRKKSIASTIHFRKSMSILIDRIRLVQELGGPRVSAADGFTRKHPPHPIHRTDDSKRPMRVEQLLLLSGYKGEQIIVTTFERHAQDANWIQAEAKMHGIDLEIRIVDLADLQMEETILETDCILYEAVFPFGEVSKFQDFLYENSFLRLHLDQSDLVFIEKKIDQLIIEPDKDIRENLVREIEKHMHDQCLVLFLVHKKIAATHHPSLRGVHLKRNGWIDFKELWIHPQKSF</sequence>
<dbReference type="EMBL" id="RCVZ01000006">
    <property type="protein sequence ID" value="RLQ95450.1"/>
    <property type="molecule type" value="Genomic_DNA"/>
</dbReference>
<dbReference type="Pfam" id="PF00496">
    <property type="entry name" value="SBP_bac_5"/>
    <property type="match status" value="1"/>
</dbReference>
<feature type="domain" description="Transcriptional regulator SgrR N-terminal HTH" evidence="3">
    <location>
        <begin position="5"/>
        <end position="125"/>
    </location>
</feature>
<evidence type="ECO:0008006" key="6">
    <source>
        <dbReference type="Google" id="ProtNLM"/>
    </source>
</evidence>
<dbReference type="GO" id="GO:1904680">
    <property type="term" value="F:peptide transmembrane transporter activity"/>
    <property type="evidence" value="ECO:0007669"/>
    <property type="project" value="TreeGrafter"/>
</dbReference>
<proteinExistence type="predicted"/>
<dbReference type="PANTHER" id="PTHR30290:SF72">
    <property type="entry name" value="HTH-TYPE TRANSCRIPTIONAL REGULATOR SGRR"/>
    <property type="match status" value="1"/>
</dbReference>
<keyword evidence="5" id="KW-1185">Reference proteome</keyword>
<name>A0A3L7JY45_9BACI</name>
<dbReference type="SUPFAM" id="SSF53850">
    <property type="entry name" value="Periplasmic binding protein-like II"/>
    <property type="match status" value="1"/>
</dbReference>
<dbReference type="AlphaFoldDB" id="A0A3L7JY45"/>
<organism evidence="4 5">
    <name type="scientific">Falsibacillus albus</name>
    <dbReference type="NCBI Taxonomy" id="2478915"/>
    <lineage>
        <taxon>Bacteria</taxon>
        <taxon>Bacillati</taxon>
        <taxon>Bacillota</taxon>
        <taxon>Bacilli</taxon>
        <taxon>Bacillales</taxon>
        <taxon>Bacillaceae</taxon>
        <taxon>Falsibacillus</taxon>
    </lineage>
</organism>
<dbReference type="InterPro" id="IPR039424">
    <property type="entry name" value="SBP_5"/>
</dbReference>
<dbReference type="InterPro" id="IPR025370">
    <property type="entry name" value="SgrR_HTH_N"/>
</dbReference>
<protein>
    <recommendedName>
        <fullName evidence="6">SgrR family transcriptional regulator</fullName>
    </recommendedName>
</protein>
<comment type="caution">
    <text evidence="4">The sequence shown here is derived from an EMBL/GenBank/DDBJ whole genome shotgun (WGS) entry which is preliminary data.</text>
</comment>
<dbReference type="RefSeq" id="WP_121680565.1">
    <property type="nucleotide sequence ID" value="NZ_RCVZ01000006.1"/>
</dbReference>
<dbReference type="Proteomes" id="UP000276770">
    <property type="component" value="Unassembled WGS sequence"/>
</dbReference>
<keyword evidence="1" id="KW-0238">DNA-binding</keyword>
<dbReference type="GO" id="GO:0015833">
    <property type="term" value="P:peptide transport"/>
    <property type="evidence" value="ECO:0007669"/>
    <property type="project" value="TreeGrafter"/>
</dbReference>
<feature type="domain" description="Solute-binding protein family 5" evidence="2">
    <location>
        <begin position="178"/>
        <end position="496"/>
    </location>
</feature>
<dbReference type="Gene3D" id="3.10.105.10">
    <property type="entry name" value="Dipeptide-binding Protein, Domain 3"/>
    <property type="match status" value="1"/>
</dbReference>
<dbReference type="OrthoDB" id="5894719at2"/>
<evidence type="ECO:0000259" key="3">
    <source>
        <dbReference type="Pfam" id="PF12793"/>
    </source>
</evidence>
<evidence type="ECO:0000256" key="1">
    <source>
        <dbReference type="ARBA" id="ARBA00023125"/>
    </source>
</evidence>
<evidence type="ECO:0000313" key="4">
    <source>
        <dbReference type="EMBL" id="RLQ95450.1"/>
    </source>
</evidence>
<dbReference type="InterPro" id="IPR000914">
    <property type="entry name" value="SBP_5_dom"/>
</dbReference>
<dbReference type="Gene3D" id="3.40.190.10">
    <property type="entry name" value="Periplasmic binding protein-like II"/>
    <property type="match status" value="1"/>
</dbReference>
<dbReference type="PANTHER" id="PTHR30290">
    <property type="entry name" value="PERIPLASMIC BINDING COMPONENT OF ABC TRANSPORTER"/>
    <property type="match status" value="1"/>
</dbReference>
<evidence type="ECO:0000259" key="2">
    <source>
        <dbReference type="Pfam" id="PF00496"/>
    </source>
</evidence>
<reference evidence="4 5" key="1">
    <citation type="submission" date="2018-10" db="EMBL/GenBank/DDBJ databases">
        <title>Falsibacillus sp. genome draft.</title>
        <authorList>
            <person name="Shi S."/>
        </authorList>
    </citation>
    <scope>NUCLEOTIDE SEQUENCE [LARGE SCALE GENOMIC DNA]</scope>
    <source>
        <strain evidence="4 5">GY 10110</strain>
    </source>
</reference>